<dbReference type="InterPro" id="IPR039793">
    <property type="entry name" value="UROS/Hem4"/>
</dbReference>
<proteinExistence type="predicted"/>
<dbReference type="Proteomes" id="UP000252669">
    <property type="component" value="Unassembled WGS sequence"/>
</dbReference>
<dbReference type="GO" id="GO:0004852">
    <property type="term" value="F:uroporphyrinogen-III synthase activity"/>
    <property type="evidence" value="ECO:0007669"/>
    <property type="project" value="InterPro"/>
</dbReference>
<dbReference type="InterPro" id="IPR003754">
    <property type="entry name" value="4pyrrol_synth_uPrphyn_synth"/>
</dbReference>
<evidence type="ECO:0000313" key="2">
    <source>
        <dbReference type="EMBL" id="RBQ29931.1"/>
    </source>
</evidence>
<dbReference type="EMBL" id="PDKB01000002">
    <property type="protein sequence ID" value="RBQ29931.1"/>
    <property type="molecule type" value="Genomic_DNA"/>
</dbReference>
<keyword evidence="3" id="KW-1185">Reference proteome</keyword>
<dbReference type="CDD" id="cd06578">
    <property type="entry name" value="HemD"/>
    <property type="match status" value="1"/>
</dbReference>
<dbReference type="GO" id="GO:0005829">
    <property type="term" value="C:cytosol"/>
    <property type="evidence" value="ECO:0007669"/>
    <property type="project" value="TreeGrafter"/>
</dbReference>
<name>A0A366MUJ7_9BACT</name>
<dbReference type="SUPFAM" id="SSF69618">
    <property type="entry name" value="HemD-like"/>
    <property type="match status" value="1"/>
</dbReference>
<reference evidence="2 3" key="1">
    <citation type="submission" date="2017-10" db="EMBL/GenBank/DDBJ databases">
        <title>Genomics of the genus Arcobacter.</title>
        <authorList>
            <person name="Perez-Cataluna A."/>
            <person name="Figueras M.J."/>
        </authorList>
    </citation>
    <scope>NUCLEOTIDE SEQUENCE [LARGE SCALE GENOMIC DNA]</scope>
    <source>
        <strain evidence="2 3">CECT 9230</strain>
    </source>
</reference>
<organism evidence="2 3">
    <name type="scientific">Aliarcobacter vitoriensis</name>
    <dbReference type="NCBI Taxonomy" id="2011099"/>
    <lineage>
        <taxon>Bacteria</taxon>
        <taxon>Pseudomonadati</taxon>
        <taxon>Campylobacterota</taxon>
        <taxon>Epsilonproteobacteria</taxon>
        <taxon>Campylobacterales</taxon>
        <taxon>Arcobacteraceae</taxon>
        <taxon>Aliarcobacter</taxon>
    </lineage>
</organism>
<dbReference type="InterPro" id="IPR036108">
    <property type="entry name" value="4pyrrol_syn_uPrphyn_synt_sf"/>
</dbReference>
<comment type="caution">
    <text evidence="2">The sequence shown here is derived from an EMBL/GenBank/DDBJ whole genome shotgun (WGS) entry which is preliminary data.</text>
</comment>
<dbReference type="PANTHER" id="PTHR12390">
    <property type="entry name" value="UROPORPHYRINOGEN III SYNTHASE"/>
    <property type="match status" value="1"/>
</dbReference>
<accession>A0A366MUJ7</accession>
<evidence type="ECO:0000313" key="3">
    <source>
        <dbReference type="Proteomes" id="UP000252669"/>
    </source>
</evidence>
<dbReference type="Gene3D" id="3.40.50.10090">
    <property type="match status" value="2"/>
</dbReference>
<evidence type="ECO:0000259" key="1">
    <source>
        <dbReference type="Pfam" id="PF02602"/>
    </source>
</evidence>
<gene>
    <name evidence="2" type="ORF">CRU91_01235</name>
</gene>
<dbReference type="PANTHER" id="PTHR12390:SF0">
    <property type="entry name" value="UROPORPHYRINOGEN-III SYNTHASE"/>
    <property type="match status" value="1"/>
</dbReference>
<dbReference type="Pfam" id="PF02602">
    <property type="entry name" value="HEM4"/>
    <property type="match status" value="1"/>
</dbReference>
<dbReference type="OrthoDB" id="5328023at2"/>
<protein>
    <submittedName>
        <fullName evidence="2">Uroporphyrinogen III synthase</fullName>
    </submittedName>
</protein>
<feature type="domain" description="Tetrapyrrole biosynthesis uroporphyrinogen III synthase" evidence="1">
    <location>
        <begin position="30"/>
        <end position="188"/>
    </location>
</feature>
<sequence length="213" mass="24217">MSKIYLLNEQKFENVENLEVFDIEFINFNIDLKKYDALVFTSKNAVYSLDKNNKDWKNIPSYLIAQKTANIAKNLGANIAFIGESGHGNDFAYELIPHLKEKKVLYIKALKTVSDLPNILKGNNIDLDEVIAYKTTCNHKEPIILEKNSTIIFTSPSSVECFFKKYSWDNSFKAISIGKTTANFLPKNINSKISDITSVEECVKIALKNSFKK</sequence>
<dbReference type="RefSeq" id="WP_113892570.1">
    <property type="nucleotide sequence ID" value="NZ_JANJGA010000003.1"/>
</dbReference>
<dbReference type="AlphaFoldDB" id="A0A366MUJ7"/>
<dbReference type="GO" id="GO:0006780">
    <property type="term" value="P:uroporphyrinogen III biosynthetic process"/>
    <property type="evidence" value="ECO:0007669"/>
    <property type="project" value="InterPro"/>
</dbReference>